<dbReference type="EMBL" id="CP060414">
    <property type="protein sequence ID" value="QNT59956.1"/>
    <property type="molecule type" value="Genomic_DNA"/>
</dbReference>
<keyword evidence="1" id="KW-0347">Helicase</keyword>
<keyword evidence="1" id="KW-0547">Nucleotide-binding</keyword>
<dbReference type="Proteomes" id="UP000516412">
    <property type="component" value="Chromosome"/>
</dbReference>
<protein>
    <submittedName>
        <fullName evidence="1">DEAD/DEAH box helicase domain protein</fullName>
    </submittedName>
</protein>
<keyword evidence="2" id="KW-1185">Reference proteome</keyword>
<accession>A0A7H1ME91</accession>
<name>A0A7H1ME91_9NEIS</name>
<proteinExistence type="predicted"/>
<keyword evidence="1" id="KW-0067">ATP-binding</keyword>
<keyword evidence="1" id="KW-0378">Hydrolase</keyword>
<organism evidence="1 2">
    <name type="scientific">Neisseria musculi</name>
    <dbReference type="NCBI Taxonomy" id="1815583"/>
    <lineage>
        <taxon>Bacteria</taxon>
        <taxon>Pseudomonadati</taxon>
        <taxon>Pseudomonadota</taxon>
        <taxon>Betaproteobacteria</taxon>
        <taxon>Neisseriales</taxon>
        <taxon>Neisseriaceae</taxon>
        <taxon>Neisseria</taxon>
    </lineage>
</organism>
<dbReference type="RefSeq" id="WP_246407948.1">
    <property type="nucleotide sequence ID" value="NZ_CP060414.2"/>
</dbReference>
<gene>
    <name evidence="1" type="ORF">H7A79_2478</name>
</gene>
<dbReference type="KEGG" id="nmus:H7A79_2478"/>
<dbReference type="AlphaFoldDB" id="A0A7H1ME91"/>
<dbReference type="GO" id="GO:0004386">
    <property type="term" value="F:helicase activity"/>
    <property type="evidence" value="ECO:0007669"/>
    <property type="project" value="UniProtKB-KW"/>
</dbReference>
<reference evidence="1" key="1">
    <citation type="submission" date="2024-06" db="EMBL/GenBank/DDBJ databases">
        <title>Complete Genome Sequence of mouse commensal type strain Neisseria musculi.</title>
        <authorList>
            <person name="Thapa E."/>
            <person name="Aluvathingal J."/>
            <person name="Nadendla S."/>
            <person name="Mehta A."/>
            <person name="Tettelin H."/>
            <person name="Weyand N.J."/>
        </authorList>
    </citation>
    <scope>NUCLEOTIDE SEQUENCE</scope>
    <source>
        <strain evidence="1">NW831</strain>
    </source>
</reference>
<evidence type="ECO:0000313" key="2">
    <source>
        <dbReference type="Proteomes" id="UP000516412"/>
    </source>
</evidence>
<evidence type="ECO:0000313" key="1">
    <source>
        <dbReference type="EMBL" id="QNT59956.1"/>
    </source>
</evidence>
<sequence length="137" mass="15350">MLWKLLASSSRAIAGALDTMSKRLQGVLDESKPPDLVEILDEDYESLDETAEEWEEETAPNSLSQNEYQAIADEIEELKHFKTLAENIREDAKSRALLTALSTAFAKLKALGEPQKAIIFTESKRTQDYLLQCLSTS</sequence>